<proteinExistence type="predicted"/>
<sequence>MIQRSIALIKEICKEWPCRGHKRGHMCETTRPLYVMGALPRGDRVQQSCGPPVQLTDDVLLIILNYVKQSGLTFKQFFKYRRVSQQWSRVVEELSNAEIPRRVVLKFVRLERCDRWKGLVAWSKKEPTYKLYVEDTRLSRRCKTKDRHLMKISDLRYFPKFFSARFSFNGVDLEEESDTDHVIHALYDLLVAYPEDLQVWMPPFKSGALRSFRRIMRCSAASAVTKFLHLTLNDTSFQEVFCKCLPSYSTLQIGSSFHPGDCLNALERLSSCSEHLRSISIEFIAEYPGVPLASMLGRFLQALTTHGKAMTIGFKISKDSLQKLCEFPFGEKTYSSDHLHQWLIPDLQFLLYEGNLWCPLVLIGSPDTLSTTDEPL</sequence>
<evidence type="ECO:0000313" key="1">
    <source>
        <dbReference type="Proteomes" id="UP000095287"/>
    </source>
</evidence>
<organism evidence="1 2">
    <name type="scientific">Steinernema glaseri</name>
    <dbReference type="NCBI Taxonomy" id="37863"/>
    <lineage>
        <taxon>Eukaryota</taxon>
        <taxon>Metazoa</taxon>
        <taxon>Ecdysozoa</taxon>
        <taxon>Nematoda</taxon>
        <taxon>Chromadorea</taxon>
        <taxon>Rhabditida</taxon>
        <taxon>Tylenchina</taxon>
        <taxon>Panagrolaimomorpha</taxon>
        <taxon>Strongyloidoidea</taxon>
        <taxon>Steinernematidae</taxon>
        <taxon>Steinernema</taxon>
    </lineage>
</organism>
<protein>
    <submittedName>
        <fullName evidence="2">F-box domain-containing protein</fullName>
    </submittedName>
</protein>
<accession>A0A1I7YLP3</accession>
<evidence type="ECO:0000313" key="2">
    <source>
        <dbReference type="WBParaSite" id="L893_g17684.t1"/>
    </source>
</evidence>
<dbReference type="WBParaSite" id="L893_g17684.t1">
    <property type="protein sequence ID" value="L893_g17684.t1"/>
    <property type="gene ID" value="L893_g17684"/>
</dbReference>
<name>A0A1I7YLP3_9BILA</name>
<dbReference type="AlphaFoldDB" id="A0A1I7YLP3"/>
<reference evidence="2" key="1">
    <citation type="submission" date="2016-11" db="UniProtKB">
        <authorList>
            <consortium name="WormBaseParasite"/>
        </authorList>
    </citation>
    <scope>IDENTIFICATION</scope>
</reference>
<dbReference type="Proteomes" id="UP000095287">
    <property type="component" value="Unplaced"/>
</dbReference>
<keyword evidence="1" id="KW-1185">Reference proteome</keyword>